<dbReference type="RefSeq" id="WP_315999583.1">
    <property type="nucleotide sequence ID" value="NZ_JAWDJT010000012.1"/>
</dbReference>
<keyword evidence="3" id="KW-1185">Reference proteome</keyword>
<evidence type="ECO:0000313" key="2">
    <source>
        <dbReference type="EMBL" id="MDU0372133.1"/>
    </source>
</evidence>
<proteinExistence type="predicted"/>
<gene>
    <name evidence="2" type="ORF">ROI90_17130</name>
</gene>
<organism evidence="2 3">
    <name type="scientific">Hymenobacter endophyticus</name>
    <dbReference type="NCBI Taxonomy" id="3076335"/>
    <lineage>
        <taxon>Bacteria</taxon>
        <taxon>Pseudomonadati</taxon>
        <taxon>Bacteroidota</taxon>
        <taxon>Cytophagia</taxon>
        <taxon>Cytophagales</taxon>
        <taxon>Hymenobacteraceae</taxon>
        <taxon>Hymenobacter</taxon>
    </lineage>
</organism>
<protein>
    <recommendedName>
        <fullName evidence="4">AI-2E family transporter</fullName>
    </recommendedName>
</protein>
<keyword evidence="1" id="KW-0812">Transmembrane</keyword>
<feature type="transmembrane region" description="Helical" evidence="1">
    <location>
        <begin position="58"/>
        <end position="76"/>
    </location>
</feature>
<evidence type="ECO:0000313" key="3">
    <source>
        <dbReference type="Proteomes" id="UP001250698"/>
    </source>
</evidence>
<reference evidence="2 3" key="1">
    <citation type="submission" date="2023-10" db="EMBL/GenBank/DDBJ databases">
        <title>Hymenobacter endophyticus sp. nov., an isolate from the leaf tissues of wheat.</title>
        <authorList>
            <person name="Dai Y."/>
        </authorList>
    </citation>
    <scope>NUCLEOTIDE SEQUENCE [LARGE SCALE GENOMIC DNA]</scope>
    <source>
        <strain evidence="2 3">ZK17L-C2</strain>
    </source>
</reference>
<keyword evidence="1" id="KW-1133">Transmembrane helix</keyword>
<dbReference type="Proteomes" id="UP001250698">
    <property type="component" value="Unassembled WGS sequence"/>
</dbReference>
<evidence type="ECO:0008006" key="4">
    <source>
        <dbReference type="Google" id="ProtNLM"/>
    </source>
</evidence>
<keyword evidence="1" id="KW-0472">Membrane</keyword>
<comment type="caution">
    <text evidence="2">The sequence shown here is derived from an EMBL/GenBank/DDBJ whole genome shotgun (WGS) entry which is preliminary data.</text>
</comment>
<feature type="transmembrane region" description="Helical" evidence="1">
    <location>
        <begin position="12"/>
        <end position="28"/>
    </location>
</feature>
<dbReference type="EMBL" id="JAWDJT010000012">
    <property type="protein sequence ID" value="MDU0372133.1"/>
    <property type="molecule type" value="Genomic_DNA"/>
</dbReference>
<sequence length="80" mass="8634">MNPTRTPMDKQLLALFILLLAGVVFVLLGDQLPAWQKAALLLVALLGAKPLAEGLLRYVWLAGLGVFALVLVLEVAQQLL</sequence>
<accession>A0ABU3TL77</accession>
<evidence type="ECO:0000256" key="1">
    <source>
        <dbReference type="SAM" id="Phobius"/>
    </source>
</evidence>
<name>A0ABU3TL77_9BACT</name>